<evidence type="ECO:0000259" key="9">
    <source>
        <dbReference type="PROSITE" id="PS50928"/>
    </source>
</evidence>
<feature type="transmembrane region" description="Helical" evidence="7">
    <location>
        <begin position="231"/>
        <end position="251"/>
    </location>
</feature>
<evidence type="ECO:0000256" key="8">
    <source>
        <dbReference type="SAM" id="MobiDB-lite"/>
    </source>
</evidence>
<feature type="transmembrane region" description="Helical" evidence="7">
    <location>
        <begin position="185"/>
        <end position="205"/>
    </location>
</feature>
<sequence>MSAPTSARPAAGGDARGRSGRRGHSPAVRRQHRAAYVLVAPFMAVFAAMLVVPLVYALYLSLFREQLVGGRSFVGLANYARALGDSAFVEGVLRVSLFLVVQVPIMLGLALFFALALDSGRLFAQRFVRLSIFLPYAVPSVVATLMWGYLYGPDFGPFTQIAEGLSLPAPPFLSSDWMLGSLMNILTWEFIGYNMIIMFAALRAVPADLYEAARMDGAGEFRIAWSIKIPAIRSAILLTVIFSVIGSYQLFNEPNLIQTLAPNVIDSAYTPNVYAYNLAFTSQDLNYSAAVAFLLAAGIAVVSYVVQLTTQRRARS</sequence>
<dbReference type="InterPro" id="IPR035906">
    <property type="entry name" value="MetI-like_sf"/>
</dbReference>
<evidence type="ECO:0000256" key="7">
    <source>
        <dbReference type="RuleBase" id="RU363032"/>
    </source>
</evidence>
<dbReference type="Proteomes" id="UP001387100">
    <property type="component" value="Unassembled WGS sequence"/>
</dbReference>
<evidence type="ECO:0000256" key="1">
    <source>
        <dbReference type="ARBA" id="ARBA00004651"/>
    </source>
</evidence>
<evidence type="ECO:0000256" key="3">
    <source>
        <dbReference type="ARBA" id="ARBA00022475"/>
    </source>
</evidence>
<reference evidence="10 11" key="1">
    <citation type="journal article" date="2017" name="Int. J. Syst. Evol. Microbiol.">
        <title>Pseudokineococcus basanitobsidens sp. nov., isolated from volcanic rock.</title>
        <authorList>
            <person name="Lee D.W."/>
            <person name="Park M.Y."/>
            <person name="Kim J.J."/>
            <person name="Kim B.S."/>
        </authorList>
    </citation>
    <scope>NUCLEOTIDE SEQUENCE [LARGE SCALE GENOMIC DNA]</scope>
    <source>
        <strain evidence="10 11">DSM 103726</strain>
    </source>
</reference>
<feature type="transmembrane region" description="Helical" evidence="7">
    <location>
        <begin position="95"/>
        <end position="115"/>
    </location>
</feature>
<keyword evidence="3" id="KW-1003">Cell membrane</keyword>
<feature type="transmembrane region" description="Helical" evidence="7">
    <location>
        <begin position="127"/>
        <end position="150"/>
    </location>
</feature>
<dbReference type="PROSITE" id="PS50928">
    <property type="entry name" value="ABC_TM1"/>
    <property type="match status" value="1"/>
</dbReference>
<comment type="subcellular location">
    <subcellularLocation>
        <location evidence="1 7">Cell membrane</location>
        <topology evidence="1 7">Multi-pass membrane protein</topology>
    </subcellularLocation>
</comment>
<gene>
    <name evidence="10" type="ORF">WDZ17_00440</name>
</gene>
<proteinExistence type="inferred from homology"/>
<dbReference type="EMBL" id="JBBIAA010000001">
    <property type="protein sequence ID" value="MEJ5943760.1"/>
    <property type="molecule type" value="Genomic_DNA"/>
</dbReference>
<evidence type="ECO:0000256" key="2">
    <source>
        <dbReference type="ARBA" id="ARBA00022448"/>
    </source>
</evidence>
<dbReference type="Gene3D" id="1.10.3720.10">
    <property type="entry name" value="MetI-like"/>
    <property type="match status" value="1"/>
</dbReference>
<feature type="transmembrane region" description="Helical" evidence="7">
    <location>
        <begin position="287"/>
        <end position="306"/>
    </location>
</feature>
<keyword evidence="4 7" id="KW-0812">Transmembrane</keyword>
<dbReference type="SUPFAM" id="SSF161098">
    <property type="entry name" value="MetI-like"/>
    <property type="match status" value="1"/>
</dbReference>
<feature type="compositionally biased region" description="Basic residues" evidence="8">
    <location>
        <begin position="18"/>
        <end position="27"/>
    </location>
</feature>
<protein>
    <submittedName>
        <fullName evidence="10">Sugar ABC transporter permease</fullName>
    </submittedName>
</protein>
<dbReference type="Pfam" id="PF00528">
    <property type="entry name" value="BPD_transp_1"/>
    <property type="match status" value="1"/>
</dbReference>
<organism evidence="10 11">
    <name type="scientific">Pseudokineococcus basanitobsidens</name>
    <dbReference type="NCBI Taxonomy" id="1926649"/>
    <lineage>
        <taxon>Bacteria</taxon>
        <taxon>Bacillati</taxon>
        <taxon>Actinomycetota</taxon>
        <taxon>Actinomycetes</taxon>
        <taxon>Kineosporiales</taxon>
        <taxon>Kineosporiaceae</taxon>
        <taxon>Pseudokineococcus</taxon>
    </lineage>
</organism>
<comment type="similarity">
    <text evidence="7">Belongs to the binding-protein-dependent transport system permease family.</text>
</comment>
<evidence type="ECO:0000313" key="11">
    <source>
        <dbReference type="Proteomes" id="UP001387100"/>
    </source>
</evidence>
<dbReference type="InterPro" id="IPR000515">
    <property type="entry name" value="MetI-like"/>
</dbReference>
<feature type="domain" description="ABC transmembrane type-1" evidence="9">
    <location>
        <begin position="92"/>
        <end position="306"/>
    </location>
</feature>
<accession>A0ABU8RFD7</accession>
<dbReference type="PANTHER" id="PTHR43227">
    <property type="entry name" value="BLL4140 PROTEIN"/>
    <property type="match status" value="1"/>
</dbReference>
<keyword evidence="5 7" id="KW-1133">Transmembrane helix</keyword>
<feature type="compositionally biased region" description="Low complexity" evidence="8">
    <location>
        <begin position="1"/>
        <end position="13"/>
    </location>
</feature>
<dbReference type="InterPro" id="IPR050809">
    <property type="entry name" value="UgpAE/MalFG_permease"/>
</dbReference>
<evidence type="ECO:0000313" key="10">
    <source>
        <dbReference type="EMBL" id="MEJ5943760.1"/>
    </source>
</evidence>
<keyword evidence="2 7" id="KW-0813">Transport</keyword>
<evidence type="ECO:0000256" key="5">
    <source>
        <dbReference type="ARBA" id="ARBA00022989"/>
    </source>
</evidence>
<comment type="caution">
    <text evidence="10">The sequence shown here is derived from an EMBL/GenBank/DDBJ whole genome shotgun (WGS) entry which is preliminary data.</text>
</comment>
<feature type="region of interest" description="Disordered" evidence="8">
    <location>
        <begin position="1"/>
        <end position="27"/>
    </location>
</feature>
<dbReference type="PANTHER" id="PTHR43227:SF8">
    <property type="entry name" value="DIACETYLCHITOBIOSE UPTAKE SYSTEM PERMEASE PROTEIN DASB"/>
    <property type="match status" value="1"/>
</dbReference>
<keyword evidence="6 7" id="KW-0472">Membrane</keyword>
<evidence type="ECO:0000256" key="4">
    <source>
        <dbReference type="ARBA" id="ARBA00022692"/>
    </source>
</evidence>
<name>A0ABU8RFD7_9ACTN</name>
<feature type="transmembrane region" description="Helical" evidence="7">
    <location>
        <begin position="34"/>
        <end position="59"/>
    </location>
</feature>
<dbReference type="CDD" id="cd06261">
    <property type="entry name" value="TM_PBP2"/>
    <property type="match status" value="1"/>
</dbReference>
<keyword evidence="11" id="KW-1185">Reference proteome</keyword>
<evidence type="ECO:0000256" key="6">
    <source>
        <dbReference type="ARBA" id="ARBA00023136"/>
    </source>
</evidence>